<dbReference type="Proteomes" id="UP001218218">
    <property type="component" value="Unassembled WGS sequence"/>
</dbReference>
<sequence length="128" mass="14314">MAEFRRYLALQKLMGDDIPRCYGLCVGWNTACLVTSLVPNHAPSRKLSKAGAIYAVLRKMHQAGWAHNDVVDDGSRSPRNLLWNSEGRPVLIDLVTATRHTCNQGCSELMRLQKALGLTNHDVTIWAR</sequence>
<protein>
    <submittedName>
        <fullName evidence="1">Uncharacterized protein</fullName>
    </submittedName>
</protein>
<comment type="caution">
    <text evidence="1">The sequence shown here is derived from an EMBL/GenBank/DDBJ whole genome shotgun (WGS) entry which is preliminary data.</text>
</comment>
<dbReference type="SUPFAM" id="SSF56112">
    <property type="entry name" value="Protein kinase-like (PK-like)"/>
    <property type="match status" value="1"/>
</dbReference>
<name>A0AAD6Z3D1_9AGAR</name>
<dbReference type="InterPro" id="IPR011009">
    <property type="entry name" value="Kinase-like_dom_sf"/>
</dbReference>
<dbReference type="EMBL" id="JARIHO010000097">
    <property type="protein sequence ID" value="KAJ7305433.1"/>
    <property type="molecule type" value="Genomic_DNA"/>
</dbReference>
<reference evidence="1" key="1">
    <citation type="submission" date="2023-03" db="EMBL/GenBank/DDBJ databases">
        <title>Massive genome expansion in bonnet fungi (Mycena s.s.) driven by repeated elements and novel gene families across ecological guilds.</title>
        <authorList>
            <consortium name="Lawrence Berkeley National Laboratory"/>
            <person name="Harder C.B."/>
            <person name="Miyauchi S."/>
            <person name="Viragh M."/>
            <person name="Kuo A."/>
            <person name="Thoen E."/>
            <person name="Andreopoulos B."/>
            <person name="Lu D."/>
            <person name="Skrede I."/>
            <person name="Drula E."/>
            <person name="Henrissat B."/>
            <person name="Morin E."/>
            <person name="Kohler A."/>
            <person name="Barry K."/>
            <person name="LaButti K."/>
            <person name="Morin E."/>
            <person name="Salamov A."/>
            <person name="Lipzen A."/>
            <person name="Mereny Z."/>
            <person name="Hegedus B."/>
            <person name="Baldrian P."/>
            <person name="Stursova M."/>
            <person name="Weitz H."/>
            <person name="Taylor A."/>
            <person name="Grigoriev I.V."/>
            <person name="Nagy L.G."/>
            <person name="Martin F."/>
            <person name="Kauserud H."/>
        </authorList>
    </citation>
    <scope>NUCLEOTIDE SEQUENCE</scope>
    <source>
        <strain evidence="1">CBHHK002</strain>
    </source>
</reference>
<gene>
    <name evidence="1" type="ORF">DFH08DRAFT_976359</name>
</gene>
<organism evidence="1 2">
    <name type="scientific">Mycena albidolilacea</name>
    <dbReference type="NCBI Taxonomy" id="1033008"/>
    <lineage>
        <taxon>Eukaryota</taxon>
        <taxon>Fungi</taxon>
        <taxon>Dikarya</taxon>
        <taxon>Basidiomycota</taxon>
        <taxon>Agaricomycotina</taxon>
        <taxon>Agaricomycetes</taxon>
        <taxon>Agaricomycetidae</taxon>
        <taxon>Agaricales</taxon>
        <taxon>Marasmiineae</taxon>
        <taxon>Mycenaceae</taxon>
        <taxon>Mycena</taxon>
    </lineage>
</organism>
<evidence type="ECO:0000313" key="1">
    <source>
        <dbReference type="EMBL" id="KAJ7305433.1"/>
    </source>
</evidence>
<dbReference type="AlphaFoldDB" id="A0AAD6Z3D1"/>
<proteinExistence type="predicted"/>
<keyword evidence="2" id="KW-1185">Reference proteome</keyword>
<evidence type="ECO:0000313" key="2">
    <source>
        <dbReference type="Proteomes" id="UP001218218"/>
    </source>
</evidence>
<accession>A0AAD6Z3D1</accession>